<comment type="caution">
    <text evidence="1">The sequence shown here is derived from an EMBL/GenBank/DDBJ whole genome shotgun (WGS) entry which is preliminary data.</text>
</comment>
<dbReference type="Proteomes" id="UP000192491">
    <property type="component" value="Unassembled WGS sequence"/>
</dbReference>
<sequence>MLPAKIHYDHTTNTDTVRILRKAMRKHIPHGVKMVALGFKTKDAPATAKNPNSAIAAHQSLDVIGIERIEAAIGDGLPLAFLAKELRMTEGQFQSWMFSDRERAQRLARMVNGRNYMKAMQLRSDVLDYGGALSDMDLRRIKLQMQVAKDVEAAVIPPERTEKDDDGVRITFDFGSIFGMGGAATLEPPPPMKVINPM</sequence>
<evidence type="ECO:0000313" key="1">
    <source>
        <dbReference type="EMBL" id="OQX10517.1"/>
    </source>
</evidence>
<evidence type="ECO:0000313" key="2">
    <source>
        <dbReference type="Proteomes" id="UP000192491"/>
    </source>
</evidence>
<name>A0A1Y1QPF8_9GAMM</name>
<protein>
    <submittedName>
        <fullName evidence="1">Uncharacterized protein</fullName>
    </submittedName>
</protein>
<dbReference type="AlphaFoldDB" id="A0A1Y1QPF8"/>
<reference evidence="1 2" key="1">
    <citation type="submission" date="2017-01" db="EMBL/GenBank/DDBJ databases">
        <title>Novel large sulfur bacteria in the metagenomes of groundwater-fed chemosynthetic microbial mats in the Lake Huron basin.</title>
        <authorList>
            <person name="Sharrar A.M."/>
            <person name="Flood B.E."/>
            <person name="Bailey J.V."/>
            <person name="Jones D.S."/>
            <person name="Biddanda B."/>
            <person name="Ruberg S.A."/>
            <person name="Marcus D.N."/>
            <person name="Dick G.J."/>
        </authorList>
    </citation>
    <scope>NUCLEOTIDE SEQUENCE [LARGE SCALE GENOMIC DNA]</scope>
    <source>
        <strain evidence="1">A8</strain>
    </source>
</reference>
<gene>
    <name evidence="1" type="ORF">BWK73_20235</name>
</gene>
<organism evidence="1 2">
    <name type="scientific">Thiothrix lacustris</name>
    <dbReference type="NCBI Taxonomy" id="525917"/>
    <lineage>
        <taxon>Bacteria</taxon>
        <taxon>Pseudomonadati</taxon>
        <taxon>Pseudomonadota</taxon>
        <taxon>Gammaproteobacteria</taxon>
        <taxon>Thiotrichales</taxon>
        <taxon>Thiotrichaceae</taxon>
        <taxon>Thiothrix</taxon>
    </lineage>
</organism>
<dbReference type="EMBL" id="MTEJ01000111">
    <property type="protein sequence ID" value="OQX10517.1"/>
    <property type="molecule type" value="Genomic_DNA"/>
</dbReference>
<proteinExistence type="predicted"/>
<accession>A0A1Y1QPF8</accession>